<feature type="region of interest" description="Disordered" evidence="1">
    <location>
        <begin position="20"/>
        <end position="58"/>
    </location>
</feature>
<gene>
    <name evidence="2" type="ORF">KSB_50070</name>
</gene>
<feature type="compositionally biased region" description="Basic and acidic residues" evidence="1">
    <location>
        <begin position="39"/>
        <end position="58"/>
    </location>
</feature>
<evidence type="ECO:0000313" key="3">
    <source>
        <dbReference type="Proteomes" id="UP000654345"/>
    </source>
</evidence>
<sequence length="58" mass="6352">MQGLPILMHMESFAPAALGGKGSAWKMASPFSTQTPYPRGERSEPKQSKRELESPGYV</sequence>
<protein>
    <submittedName>
        <fullName evidence="2">Uncharacterized protein</fullName>
    </submittedName>
</protein>
<proteinExistence type="predicted"/>
<name>A0ABQ3UVV3_9CHLR</name>
<dbReference type="Proteomes" id="UP000654345">
    <property type="component" value="Unassembled WGS sequence"/>
</dbReference>
<reference evidence="2 3" key="1">
    <citation type="journal article" date="2021" name="Int. J. Syst. Evol. Microbiol.">
        <title>Reticulibacter mediterranei gen. nov., sp. nov., within the new family Reticulibacteraceae fam. nov., and Ktedonospora formicarum gen. nov., sp. nov., Ktedonobacter robiniae sp. nov., Dictyobacter formicarum sp. nov. and Dictyobacter arantiisoli sp. nov., belonging to the class Ktedonobacteria.</title>
        <authorList>
            <person name="Yabe S."/>
            <person name="Zheng Y."/>
            <person name="Wang C.M."/>
            <person name="Sakai Y."/>
            <person name="Abe K."/>
            <person name="Yokota A."/>
            <person name="Donadio S."/>
            <person name="Cavaletti L."/>
            <person name="Monciardini P."/>
        </authorList>
    </citation>
    <scope>NUCLEOTIDE SEQUENCE [LARGE SCALE GENOMIC DNA]</scope>
    <source>
        <strain evidence="2 3">SOSP1-30</strain>
    </source>
</reference>
<evidence type="ECO:0000313" key="2">
    <source>
        <dbReference type="EMBL" id="GHO56532.1"/>
    </source>
</evidence>
<keyword evidence="3" id="KW-1185">Reference proteome</keyword>
<comment type="caution">
    <text evidence="2">The sequence shown here is derived from an EMBL/GenBank/DDBJ whole genome shotgun (WGS) entry which is preliminary data.</text>
</comment>
<accession>A0ABQ3UVV3</accession>
<dbReference type="EMBL" id="BNJG01000002">
    <property type="protein sequence ID" value="GHO56532.1"/>
    <property type="molecule type" value="Genomic_DNA"/>
</dbReference>
<organism evidence="2 3">
    <name type="scientific">Ktedonobacter robiniae</name>
    <dbReference type="NCBI Taxonomy" id="2778365"/>
    <lineage>
        <taxon>Bacteria</taxon>
        <taxon>Bacillati</taxon>
        <taxon>Chloroflexota</taxon>
        <taxon>Ktedonobacteria</taxon>
        <taxon>Ktedonobacterales</taxon>
        <taxon>Ktedonobacteraceae</taxon>
        <taxon>Ktedonobacter</taxon>
    </lineage>
</organism>
<evidence type="ECO:0000256" key="1">
    <source>
        <dbReference type="SAM" id="MobiDB-lite"/>
    </source>
</evidence>